<accession>A0A1T4KKX9</accession>
<dbReference type="SUPFAM" id="SSF103088">
    <property type="entry name" value="OmpA-like"/>
    <property type="match status" value="1"/>
</dbReference>
<organism evidence="4 5">
    <name type="scientific">Trichlorobacter thiogenes</name>
    <dbReference type="NCBI Taxonomy" id="115783"/>
    <lineage>
        <taxon>Bacteria</taxon>
        <taxon>Pseudomonadati</taxon>
        <taxon>Thermodesulfobacteriota</taxon>
        <taxon>Desulfuromonadia</taxon>
        <taxon>Geobacterales</taxon>
        <taxon>Geobacteraceae</taxon>
        <taxon>Trichlorobacter</taxon>
    </lineage>
</organism>
<dbReference type="PANTHER" id="PTHR30329">
    <property type="entry name" value="STATOR ELEMENT OF FLAGELLAR MOTOR COMPLEX"/>
    <property type="match status" value="1"/>
</dbReference>
<dbReference type="Proteomes" id="UP000190102">
    <property type="component" value="Unassembled WGS sequence"/>
</dbReference>
<dbReference type="OrthoDB" id="5402190at2"/>
<evidence type="ECO:0000313" key="5">
    <source>
        <dbReference type="Proteomes" id="UP000190102"/>
    </source>
</evidence>
<evidence type="ECO:0000259" key="3">
    <source>
        <dbReference type="PROSITE" id="PS51123"/>
    </source>
</evidence>
<evidence type="ECO:0000313" key="4">
    <source>
        <dbReference type="EMBL" id="SJZ43055.1"/>
    </source>
</evidence>
<dbReference type="Pfam" id="PF00691">
    <property type="entry name" value="OmpA"/>
    <property type="match status" value="1"/>
</dbReference>
<dbReference type="InterPro" id="IPR006665">
    <property type="entry name" value="OmpA-like"/>
</dbReference>
<evidence type="ECO:0000256" key="1">
    <source>
        <dbReference type="PROSITE-ProRule" id="PRU00473"/>
    </source>
</evidence>
<evidence type="ECO:0000256" key="2">
    <source>
        <dbReference type="SAM" id="SignalP"/>
    </source>
</evidence>
<dbReference type="CDD" id="cd07185">
    <property type="entry name" value="OmpA_C-like"/>
    <property type="match status" value="1"/>
</dbReference>
<dbReference type="InterPro" id="IPR050330">
    <property type="entry name" value="Bact_OuterMem_StrucFunc"/>
</dbReference>
<feature type="domain" description="OmpA-like" evidence="3">
    <location>
        <begin position="91"/>
        <end position="199"/>
    </location>
</feature>
<dbReference type="AlphaFoldDB" id="A0A1T4KKX9"/>
<dbReference type="GO" id="GO:0016020">
    <property type="term" value="C:membrane"/>
    <property type="evidence" value="ECO:0007669"/>
    <property type="project" value="UniProtKB-UniRule"/>
</dbReference>
<keyword evidence="1" id="KW-0472">Membrane</keyword>
<reference evidence="5" key="1">
    <citation type="submission" date="2017-02" db="EMBL/GenBank/DDBJ databases">
        <authorList>
            <person name="Varghese N."/>
            <person name="Submissions S."/>
        </authorList>
    </citation>
    <scope>NUCLEOTIDE SEQUENCE [LARGE SCALE GENOMIC DNA]</scope>
    <source>
        <strain evidence="5">ATCC BAA-34</strain>
    </source>
</reference>
<dbReference type="PROSITE" id="PS51123">
    <property type="entry name" value="OMPA_2"/>
    <property type="match status" value="1"/>
</dbReference>
<feature type="chain" id="PRO_5013069295" evidence="2">
    <location>
        <begin position="22"/>
        <end position="201"/>
    </location>
</feature>
<keyword evidence="2" id="KW-0732">Signal</keyword>
<dbReference type="RefSeq" id="WP_078788885.1">
    <property type="nucleotide sequence ID" value="NZ_FUWR01000001.1"/>
</dbReference>
<sequence>MLAKFMTTASLVFLIPLSSFASEIRQRPFAYSFDAASAQSGDTFVVCSDCPDNKLTILPAIAKLAVRMSDPMTIQPPATQPDVVTVTPRNELSEIKGLLGTVHFQLNSSRLSKFEQDNLEKLSRDIPAGNAVNVTGYTCTIGTDDYNKKLSFRRAEAVATALKAKGVNIGTIEGRGKCCPASQDKQQNRRVEIIGLQKEGM</sequence>
<dbReference type="STRING" id="115783.SAMN02745119_00604"/>
<gene>
    <name evidence="4" type="ORF">SAMN02745119_00604</name>
</gene>
<protein>
    <submittedName>
        <fullName evidence="4">OmpA family protein</fullName>
    </submittedName>
</protein>
<name>A0A1T4KKX9_9BACT</name>
<dbReference type="EMBL" id="FUWR01000001">
    <property type="protein sequence ID" value="SJZ43055.1"/>
    <property type="molecule type" value="Genomic_DNA"/>
</dbReference>
<dbReference type="PANTHER" id="PTHR30329:SF21">
    <property type="entry name" value="LIPOPROTEIN YIAD-RELATED"/>
    <property type="match status" value="1"/>
</dbReference>
<feature type="signal peptide" evidence="2">
    <location>
        <begin position="1"/>
        <end position="21"/>
    </location>
</feature>
<dbReference type="InterPro" id="IPR036737">
    <property type="entry name" value="OmpA-like_sf"/>
</dbReference>
<proteinExistence type="predicted"/>
<keyword evidence="5" id="KW-1185">Reference proteome</keyword>
<dbReference type="Gene3D" id="3.30.1330.60">
    <property type="entry name" value="OmpA-like domain"/>
    <property type="match status" value="1"/>
</dbReference>